<gene>
    <name evidence="2" type="ORF">Moror_16569</name>
</gene>
<feature type="compositionally biased region" description="Basic and acidic residues" evidence="1">
    <location>
        <begin position="103"/>
        <end position="115"/>
    </location>
</feature>
<name>V2XPI6_MONRO</name>
<sequence>MTLRASSPDSPPNLWLTKLDSPPLPIPPPNPTTPLFILMPLPIPTSSLRSSQLTPSPHPDLNLRPPLTPETFRCLKPQFHWKVEHIPAVGGEAALVESEDAAEDKKHEKDTNLVN</sequence>
<evidence type="ECO:0000313" key="2">
    <source>
        <dbReference type="EMBL" id="ESK81399.1"/>
    </source>
</evidence>
<keyword evidence="3" id="KW-1185">Reference proteome</keyword>
<proteinExistence type="predicted"/>
<feature type="region of interest" description="Disordered" evidence="1">
    <location>
        <begin position="1"/>
        <end position="28"/>
    </location>
</feature>
<evidence type="ECO:0000256" key="1">
    <source>
        <dbReference type="SAM" id="MobiDB-lite"/>
    </source>
</evidence>
<feature type="region of interest" description="Disordered" evidence="1">
    <location>
        <begin position="94"/>
        <end position="115"/>
    </location>
</feature>
<dbReference type="EMBL" id="AWSO01002497">
    <property type="protein sequence ID" value="ESK81399.1"/>
    <property type="molecule type" value="Genomic_DNA"/>
</dbReference>
<evidence type="ECO:0000313" key="3">
    <source>
        <dbReference type="Proteomes" id="UP000017559"/>
    </source>
</evidence>
<comment type="caution">
    <text evidence="2">The sequence shown here is derived from an EMBL/GenBank/DDBJ whole genome shotgun (WGS) entry which is preliminary data.</text>
</comment>
<accession>V2XPI6</accession>
<dbReference type="AlphaFoldDB" id="V2XPI6"/>
<organism evidence="2 3">
    <name type="scientific">Moniliophthora roreri (strain MCA 2997)</name>
    <name type="common">Cocoa frosty pod rot fungus</name>
    <name type="synonym">Crinipellis roreri</name>
    <dbReference type="NCBI Taxonomy" id="1381753"/>
    <lineage>
        <taxon>Eukaryota</taxon>
        <taxon>Fungi</taxon>
        <taxon>Dikarya</taxon>
        <taxon>Basidiomycota</taxon>
        <taxon>Agaricomycotina</taxon>
        <taxon>Agaricomycetes</taxon>
        <taxon>Agaricomycetidae</taxon>
        <taxon>Agaricales</taxon>
        <taxon>Marasmiineae</taxon>
        <taxon>Marasmiaceae</taxon>
        <taxon>Moniliophthora</taxon>
    </lineage>
</organism>
<protein>
    <submittedName>
        <fullName evidence="2">Uncharacterized protein</fullName>
    </submittedName>
</protein>
<reference evidence="2 3" key="1">
    <citation type="journal article" date="2014" name="BMC Genomics">
        <title>Genome and secretome analysis of the hemibiotrophic fungal pathogen, Moniliophthora roreri, which causes frosty pod rot disease of cacao: mechanisms of the biotrophic and necrotrophic phases.</title>
        <authorList>
            <person name="Meinhardt L.W."/>
            <person name="Costa G.G.L."/>
            <person name="Thomazella D.P.T."/>
            <person name="Teixeira P.J.P.L."/>
            <person name="Carazzolle M.F."/>
            <person name="Schuster S.C."/>
            <person name="Carlson J.E."/>
            <person name="Guiltinan M.J."/>
            <person name="Mieczkowski P."/>
            <person name="Farmer A."/>
            <person name="Ramaraj T."/>
            <person name="Crozier J."/>
            <person name="Davis R.E."/>
            <person name="Shao J."/>
            <person name="Melnick R.L."/>
            <person name="Pereira G.A.G."/>
            <person name="Bailey B.A."/>
        </authorList>
    </citation>
    <scope>NUCLEOTIDE SEQUENCE [LARGE SCALE GENOMIC DNA]</scope>
    <source>
        <strain evidence="2 3">MCA 2997</strain>
    </source>
</reference>
<dbReference type="HOGENOM" id="CLU_2264425_0_0_1"/>
<dbReference type="Proteomes" id="UP000017559">
    <property type="component" value="Unassembled WGS sequence"/>
</dbReference>
<dbReference type="KEGG" id="mrr:Moror_16569"/>